<reference evidence="3 4" key="1">
    <citation type="submission" date="2016-11" db="EMBL/GenBank/DDBJ databases">
        <authorList>
            <person name="Jaros S."/>
            <person name="Januszkiewicz K."/>
            <person name="Wedrychowicz H."/>
        </authorList>
    </citation>
    <scope>NUCLEOTIDE SEQUENCE [LARGE SCALE GENOMIC DNA]</scope>
    <source>
        <strain evidence="3 4">DSM 46144</strain>
    </source>
</reference>
<dbReference type="InterPro" id="IPR010839">
    <property type="entry name" value="AtuA_N"/>
</dbReference>
<dbReference type="OrthoDB" id="3959640at2"/>
<dbReference type="InterPro" id="IPR056362">
    <property type="entry name" value="AtuA-like_ferredoxin_dom"/>
</dbReference>
<keyword evidence="4" id="KW-1185">Reference proteome</keyword>
<dbReference type="AlphaFoldDB" id="A0A1M7R4A5"/>
<dbReference type="Proteomes" id="UP000184440">
    <property type="component" value="Unassembled WGS sequence"/>
</dbReference>
<name>A0A1M7R4A5_9ACTN</name>
<feature type="domain" description="Acyclic terpene utilisation N-terminal" evidence="1">
    <location>
        <begin position="6"/>
        <end position="440"/>
    </location>
</feature>
<dbReference type="STRING" id="134849.SAMN05443668_106371"/>
<dbReference type="RefSeq" id="WP_073259714.1">
    <property type="nucleotide sequence ID" value="NZ_FRCS01000006.1"/>
</dbReference>
<evidence type="ECO:0000259" key="2">
    <source>
        <dbReference type="Pfam" id="PF23544"/>
    </source>
</evidence>
<evidence type="ECO:0000313" key="3">
    <source>
        <dbReference type="EMBL" id="SHN39841.1"/>
    </source>
</evidence>
<proteinExistence type="predicted"/>
<sequence length="593" mass="63212">MSVRPIRIGNFSGYLGDRMTALDEVLAGDPVDVVMGDYLAEVTLAILAESHRKGRAGYVAYFLRQLRPHLGTIAERGIKVVTNAGGFDPAGLATAVRELAAGDGIPLRVAYVEGDAVLDRLDEFRADGLALEHLDTGAPLADWGFEPIAANAYLGGFGIAAALQAGADIVVTGRVTDASLTAGPAAWWHGWSPDDYDALAGAVTAGHIIECGAHATGGNFSGFRSVPGMVKPGFPIAEIAADGSSVITKHGRDGGTVTVDTVIAQLVYEIQGPRYLNPDATVHLDTVRLEQVGPDRVAIGPVTGSAPPPTTKVATFAEVGYQMVQFLFCSAPDVAEKVALLRAQLHAHLDDRVDQLDVTPLGTAAEDPASQWEATVPIRVMATARTSEQLRGFTQVMGSIYLQGFPGFFHDTHSPRVTTPWPRIDYWPALLPTDRLLHRAVFEDGTTVDAPVATGAEPSPQPVHPEPPELAVGATRRVPLGTVAYARSGDKGGNCNIGVWLPREIEGPEAWEWLRRALSTENIRALLPEAKDCRVIRHEFPELRAVNLVLVGLLGNGGSSNLRVDQVGKSVGEYLRAKHVPIPETVLDGIGRR</sequence>
<dbReference type="PANTHER" id="PTHR47585">
    <property type="match status" value="1"/>
</dbReference>
<dbReference type="PANTHER" id="PTHR47585:SF1">
    <property type="entry name" value="DUF1446 DOMAIN-CONTAINING PROTEIN"/>
    <property type="match status" value="1"/>
</dbReference>
<gene>
    <name evidence="3" type="ORF">SAMN05443668_106371</name>
</gene>
<evidence type="ECO:0008006" key="5">
    <source>
        <dbReference type="Google" id="ProtNLM"/>
    </source>
</evidence>
<protein>
    <recommendedName>
        <fullName evidence="5">Exopolyphosphatase</fullName>
    </recommendedName>
</protein>
<feature type="domain" description="AtuA-like ferredoxin-fold" evidence="2">
    <location>
        <begin position="478"/>
        <end position="580"/>
    </location>
</feature>
<accession>A0A1M7R4A5</accession>
<evidence type="ECO:0000313" key="4">
    <source>
        <dbReference type="Proteomes" id="UP000184440"/>
    </source>
</evidence>
<dbReference type="Pfam" id="PF07287">
    <property type="entry name" value="AtuA"/>
    <property type="match status" value="1"/>
</dbReference>
<evidence type="ECO:0000259" key="1">
    <source>
        <dbReference type="Pfam" id="PF07287"/>
    </source>
</evidence>
<dbReference type="Pfam" id="PF23544">
    <property type="entry name" value="AtuA_ferredoxin"/>
    <property type="match status" value="1"/>
</dbReference>
<dbReference type="EMBL" id="FRCS01000006">
    <property type="protein sequence ID" value="SHN39841.1"/>
    <property type="molecule type" value="Genomic_DNA"/>
</dbReference>
<organism evidence="3 4">
    <name type="scientific">Cryptosporangium aurantiacum</name>
    <dbReference type="NCBI Taxonomy" id="134849"/>
    <lineage>
        <taxon>Bacteria</taxon>
        <taxon>Bacillati</taxon>
        <taxon>Actinomycetota</taxon>
        <taxon>Actinomycetes</taxon>
        <taxon>Cryptosporangiales</taxon>
        <taxon>Cryptosporangiaceae</taxon>
        <taxon>Cryptosporangium</taxon>
    </lineage>
</organism>